<dbReference type="Pfam" id="PF13086">
    <property type="entry name" value="AAA_11"/>
    <property type="match status" value="2"/>
</dbReference>
<dbReference type="GO" id="GO:0005524">
    <property type="term" value="F:ATP binding"/>
    <property type="evidence" value="ECO:0007669"/>
    <property type="project" value="UniProtKB-KW"/>
</dbReference>
<feature type="region of interest" description="Disordered" evidence="12">
    <location>
        <begin position="1007"/>
        <end position="1030"/>
    </location>
</feature>
<dbReference type="AlphaFoldDB" id="A0A5C3MWP5"/>
<evidence type="ECO:0000256" key="5">
    <source>
        <dbReference type="ARBA" id="ARBA00022741"/>
    </source>
</evidence>
<evidence type="ECO:0000256" key="7">
    <source>
        <dbReference type="ARBA" id="ARBA00022806"/>
    </source>
</evidence>
<dbReference type="Proteomes" id="UP000305948">
    <property type="component" value="Unassembled WGS sequence"/>
</dbReference>
<dbReference type="PANTHER" id="PTHR45418:SF1">
    <property type="entry name" value="CANCER_TESTIS ANTIGEN 55"/>
    <property type="match status" value="1"/>
</dbReference>
<keyword evidence="8" id="KW-0067">ATP-binding</keyword>
<comment type="catalytic activity">
    <reaction evidence="10">
        <text>ATP + H2O = ADP + phosphate + H(+)</text>
        <dbReference type="Rhea" id="RHEA:13065"/>
        <dbReference type="ChEBI" id="CHEBI:15377"/>
        <dbReference type="ChEBI" id="CHEBI:15378"/>
        <dbReference type="ChEBI" id="CHEBI:30616"/>
        <dbReference type="ChEBI" id="CHEBI:43474"/>
        <dbReference type="ChEBI" id="CHEBI:456216"/>
        <dbReference type="EC" id="3.6.4.13"/>
    </reaction>
</comment>
<evidence type="ECO:0000256" key="8">
    <source>
        <dbReference type="ARBA" id="ARBA00022840"/>
    </source>
</evidence>
<dbReference type="InterPro" id="IPR049080">
    <property type="entry name" value="MOV-10-like_beta-barrel"/>
</dbReference>
<dbReference type="Pfam" id="PF13087">
    <property type="entry name" value="AAA_12"/>
    <property type="match status" value="1"/>
</dbReference>
<sequence>MVALCPNLRLNGLCGDAKCDYRHDMRVCEPCGLVFLSEAIYNSHVGGKRHASTVDGQFAKLFCPICERRMDGLAWRMHVVGKPHCRAAARKGVSPDVQAERENPGETVGPGFKHCGLCERDIPLSHWSSHEAGAKHRAKERFATYKAVIGEAVKDKHGVAVSNKDDGLDFGIVSNSEAASGRTAHLTVKVAVPNSKVVIREIRMTSRVAHPSFTINTASLIGNRLVYGRDYAVPITLRSSNSGHHDDRVEITFEDTQLNQQFVIVRFMRVIVGNKADYDRLKPTMAYTPRVRSKREPEIEVVPGEAPPALDAMPYVVKLSHAHIPKNILSVLATGSTQDKAKNLRRTVLPTSLDVASYSRHFKTLLWVEEKRSEDDLEIYDIVNANLTKHGPYYHLDVPGLAEKRPSVLVGDRILVQRHGSEKGHWFEGHVHFVERDHVGLRFHSSFPGHSANHRYHVRFKLNRIPLRRQHQALDAALRGEHLFFPEVTHVACSRTLSTTICPYNSDIASNPAQMQAIASILDMKQVSVPFVVFGPPGTGKTVTIVETIRQIMDRDPNARILACAPSNSAADHIAESLTMYGNDKMLRYYAPSRPRAAVPDALIDFTYERQLELDPSKWFMRNRYFSVPPMPQLRRFRIIVSTCVSASFAYNVGLPRGHFTHIFVDEAGQATEPEVMISVKTMADDKTKIVLSGDPKQLGPIIRCPIARELDLDISYLERLMNRDIYLEDSGNTGITFVKLVKNFRSHGSILKFPNEQFYRGDLQVSGSPQKINSYLQWTHLPKRDFPIIFHGIRGKDDRESTSPSFFNISEALQVKDYVTKLRDDRRIRIADTDIGVITPYHAQCLKIRTALRGMGDGVKVGSTEEFQGQERRVIIISTVRSSKDYVNYDLRHTLGFVANPRRFNGMQFLPAVNSQLTSCECTVAVTRAQALLIIIGDPSVLSLDPLWRSFLNYIHLNGGWKGEEPTWDTHEDVRSEGGYDQELRQLAIRDMNEFAERLESYARTEAAAEDVDGEDGDENVDRPWRELE</sequence>
<dbReference type="InterPro" id="IPR027417">
    <property type="entry name" value="P-loop_NTPase"/>
</dbReference>
<dbReference type="GO" id="GO:0032574">
    <property type="term" value="F:5'-3' RNA helicase activity"/>
    <property type="evidence" value="ECO:0007669"/>
    <property type="project" value="InterPro"/>
</dbReference>
<dbReference type="EC" id="3.6.4.13" evidence="3"/>
<feature type="compositionally biased region" description="Basic and acidic residues" evidence="12">
    <location>
        <begin position="1021"/>
        <end position="1030"/>
    </location>
</feature>
<dbReference type="PROSITE" id="PS00028">
    <property type="entry name" value="ZINC_FINGER_C2H2_1"/>
    <property type="match status" value="1"/>
</dbReference>
<feature type="domain" description="C2H2-type" evidence="13">
    <location>
        <begin position="28"/>
        <end position="50"/>
    </location>
</feature>
<dbReference type="InterPro" id="IPR014001">
    <property type="entry name" value="Helicase_ATP-bd"/>
</dbReference>
<dbReference type="InterPro" id="IPR041677">
    <property type="entry name" value="DNA2/NAM7_AAA_11"/>
</dbReference>
<dbReference type="STRING" id="5364.A0A5C3MWP5"/>
<evidence type="ECO:0000256" key="1">
    <source>
        <dbReference type="ARBA" id="ARBA00004496"/>
    </source>
</evidence>
<reference evidence="14 15" key="1">
    <citation type="journal article" date="2019" name="Nat. Ecol. Evol.">
        <title>Megaphylogeny resolves global patterns of mushroom evolution.</title>
        <authorList>
            <person name="Varga T."/>
            <person name="Krizsan K."/>
            <person name="Foldi C."/>
            <person name="Dima B."/>
            <person name="Sanchez-Garcia M."/>
            <person name="Sanchez-Ramirez S."/>
            <person name="Szollosi G.J."/>
            <person name="Szarkandi J.G."/>
            <person name="Papp V."/>
            <person name="Albert L."/>
            <person name="Andreopoulos W."/>
            <person name="Angelini C."/>
            <person name="Antonin V."/>
            <person name="Barry K.W."/>
            <person name="Bougher N.L."/>
            <person name="Buchanan P."/>
            <person name="Buyck B."/>
            <person name="Bense V."/>
            <person name="Catcheside P."/>
            <person name="Chovatia M."/>
            <person name="Cooper J."/>
            <person name="Damon W."/>
            <person name="Desjardin D."/>
            <person name="Finy P."/>
            <person name="Geml J."/>
            <person name="Haridas S."/>
            <person name="Hughes K."/>
            <person name="Justo A."/>
            <person name="Karasinski D."/>
            <person name="Kautmanova I."/>
            <person name="Kiss B."/>
            <person name="Kocsube S."/>
            <person name="Kotiranta H."/>
            <person name="LaButti K.M."/>
            <person name="Lechner B.E."/>
            <person name="Liimatainen K."/>
            <person name="Lipzen A."/>
            <person name="Lukacs Z."/>
            <person name="Mihaltcheva S."/>
            <person name="Morgado L.N."/>
            <person name="Niskanen T."/>
            <person name="Noordeloos M.E."/>
            <person name="Ohm R.A."/>
            <person name="Ortiz-Santana B."/>
            <person name="Ovrebo C."/>
            <person name="Racz N."/>
            <person name="Riley R."/>
            <person name="Savchenko A."/>
            <person name="Shiryaev A."/>
            <person name="Soop K."/>
            <person name="Spirin V."/>
            <person name="Szebenyi C."/>
            <person name="Tomsovsky M."/>
            <person name="Tulloss R.E."/>
            <person name="Uehling J."/>
            <person name="Grigoriev I.V."/>
            <person name="Vagvolgyi C."/>
            <person name="Papp T."/>
            <person name="Martin F.M."/>
            <person name="Miettinen O."/>
            <person name="Hibbett D.S."/>
            <person name="Nagy L.G."/>
        </authorList>
    </citation>
    <scope>NUCLEOTIDE SEQUENCE [LARGE SCALE GENOMIC DNA]</scope>
    <source>
        <strain evidence="14 15">OMC1185</strain>
    </source>
</reference>
<dbReference type="InterPro" id="IPR041679">
    <property type="entry name" value="DNA2/NAM7-like_C"/>
</dbReference>
<dbReference type="EMBL" id="ML213516">
    <property type="protein sequence ID" value="TFK49292.1"/>
    <property type="molecule type" value="Genomic_DNA"/>
</dbReference>
<comment type="subcellular location">
    <subcellularLocation>
        <location evidence="1">Cytoplasm</location>
    </subcellularLocation>
</comment>
<accession>A0A5C3MWP5</accession>
<dbReference type="SUPFAM" id="SSF52540">
    <property type="entry name" value="P-loop containing nucleoside triphosphate hydrolases"/>
    <property type="match status" value="1"/>
</dbReference>
<keyword evidence="6 14" id="KW-0378">Hydrolase</keyword>
<evidence type="ECO:0000256" key="4">
    <source>
        <dbReference type="ARBA" id="ARBA00022490"/>
    </source>
</evidence>
<keyword evidence="15" id="KW-1185">Reference proteome</keyword>
<evidence type="ECO:0000256" key="9">
    <source>
        <dbReference type="ARBA" id="ARBA00023158"/>
    </source>
</evidence>
<dbReference type="SUPFAM" id="SSF57667">
    <property type="entry name" value="beta-beta-alpha zinc fingers"/>
    <property type="match status" value="1"/>
</dbReference>
<dbReference type="SMART" id="SM00487">
    <property type="entry name" value="DEXDc"/>
    <property type="match status" value="1"/>
</dbReference>
<comment type="similarity">
    <text evidence="2">Belongs to the DNA2/NAM7 helicase family. SDE3 subfamily.</text>
</comment>
<dbReference type="InterPro" id="IPR047187">
    <property type="entry name" value="SF1_C_Upf1"/>
</dbReference>
<keyword evidence="9" id="KW-0943">RNA-mediated gene silencing</keyword>
<dbReference type="CDD" id="cd18038">
    <property type="entry name" value="DEXXQc_Helz-like"/>
    <property type="match status" value="1"/>
</dbReference>
<evidence type="ECO:0000256" key="2">
    <source>
        <dbReference type="ARBA" id="ARBA00005601"/>
    </source>
</evidence>
<name>A0A5C3MWP5_9AGAM</name>
<dbReference type="InterPro" id="IPR036236">
    <property type="entry name" value="Znf_C2H2_sf"/>
</dbReference>
<dbReference type="PANTHER" id="PTHR45418">
    <property type="entry name" value="CANCER/TESTIS ANTIGEN 55"/>
    <property type="match status" value="1"/>
</dbReference>
<dbReference type="GO" id="GO:0005737">
    <property type="term" value="C:cytoplasm"/>
    <property type="evidence" value="ECO:0007669"/>
    <property type="project" value="UniProtKB-SubCell"/>
</dbReference>
<keyword evidence="7" id="KW-0347">Helicase</keyword>
<evidence type="ECO:0000256" key="3">
    <source>
        <dbReference type="ARBA" id="ARBA00012552"/>
    </source>
</evidence>
<evidence type="ECO:0000256" key="6">
    <source>
        <dbReference type="ARBA" id="ARBA00022801"/>
    </source>
</evidence>
<dbReference type="InterPro" id="IPR026122">
    <property type="entry name" value="MOV-10/SDE3_DEXXQ/H-box"/>
</dbReference>
<dbReference type="CDD" id="cd18808">
    <property type="entry name" value="SF1_C_Upf1"/>
    <property type="match status" value="1"/>
</dbReference>
<dbReference type="Pfam" id="PF21634">
    <property type="entry name" value="MOV-10_beta-barrel"/>
    <property type="match status" value="1"/>
</dbReference>
<evidence type="ECO:0000256" key="12">
    <source>
        <dbReference type="SAM" id="MobiDB-lite"/>
    </source>
</evidence>
<evidence type="ECO:0000313" key="14">
    <source>
        <dbReference type="EMBL" id="TFK49292.1"/>
    </source>
</evidence>
<gene>
    <name evidence="14" type="ORF">OE88DRAFT_407075</name>
</gene>
<evidence type="ECO:0000256" key="10">
    <source>
        <dbReference type="ARBA" id="ARBA00047984"/>
    </source>
</evidence>
<dbReference type="GO" id="GO:0031047">
    <property type="term" value="P:regulatory ncRNA-mediated gene silencing"/>
    <property type="evidence" value="ECO:0007669"/>
    <property type="project" value="UniProtKB-KW"/>
</dbReference>
<dbReference type="GO" id="GO:0003678">
    <property type="term" value="F:DNA helicase activity"/>
    <property type="evidence" value="ECO:0007669"/>
    <property type="project" value="UniProtKB-EC"/>
</dbReference>
<keyword evidence="5" id="KW-0547">Nucleotide-binding</keyword>
<evidence type="ECO:0000256" key="11">
    <source>
        <dbReference type="ARBA" id="ARBA00048432"/>
    </source>
</evidence>
<comment type="catalytic activity">
    <reaction evidence="11">
        <text>ATP + H2O = ADP + phosphate + H(+)</text>
        <dbReference type="Rhea" id="RHEA:13065"/>
        <dbReference type="ChEBI" id="CHEBI:15377"/>
        <dbReference type="ChEBI" id="CHEBI:15378"/>
        <dbReference type="ChEBI" id="CHEBI:30616"/>
        <dbReference type="ChEBI" id="CHEBI:43474"/>
        <dbReference type="ChEBI" id="CHEBI:456216"/>
        <dbReference type="EC" id="3.6.4.12"/>
    </reaction>
    <physiologicalReaction direction="left-to-right" evidence="11">
        <dbReference type="Rhea" id="RHEA:13066"/>
    </physiologicalReaction>
</comment>
<dbReference type="GO" id="GO:0016787">
    <property type="term" value="F:hydrolase activity"/>
    <property type="evidence" value="ECO:0007669"/>
    <property type="project" value="UniProtKB-KW"/>
</dbReference>
<dbReference type="GO" id="GO:0003723">
    <property type="term" value="F:RNA binding"/>
    <property type="evidence" value="ECO:0007669"/>
    <property type="project" value="InterPro"/>
</dbReference>
<protein>
    <recommendedName>
        <fullName evidence="3">RNA helicase</fullName>
        <ecNumber evidence="3">3.6.4.13</ecNumber>
    </recommendedName>
</protein>
<dbReference type="OrthoDB" id="6513042at2759"/>
<organism evidence="14 15">
    <name type="scientific">Heliocybe sulcata</name>
    <dbReference type="NCBI Taxonomy" id="5364"/>
    <lineage>
        <taxon>Eukaryota</taxon>
        <taxon>Fungi</taxon>
        <taxon>Dikarya</taxon>
        <taxon>Basidiomycota</taxon>
        <taxon>Agaricomycotina</taxon>
        <taxon>Agaricomycetes</taxon>
        <taxon>Gloeophyllales</taxon>
        <taxon>Gloeophyllaceae</taxon>
        <taxon>Heliocybe</taxon>
    </lineage>
</organism>
<proteinExistence type="inferred from homology"/>
<dbReference type="Gene3D" id="3.40.50.300">
    <property type="entry name" value="P-loop containing nucleotide triphosphate hydrolases"/>
    <property type="match status" value="2"/>
</dbReference>
<keyword evidence="4" id="KW-0963">Cytoplasm</keyword>
<evidence type="ECO:0000259" key="13">
    <source>
        <dbReference type="PROSITE" id="PS00028"/>
    </source>
</evidence>
<feature type="compositionally biased region" description="Acidic residues" evidence="12">
    <location>
        <begin position="1009"/>
        <end position="1020"/>
    </location>
</feature>
<dbReference type="InterPro" id="IPR013087">
    <property type="entry name" value="Znf_C2H2_type"/>
</dbReference>
<evidence type="ECO:0000313" key="15">
    <source>
        <dbReference type="Proteomes" id="UP000305948"/>
    </source>
</evidence>